<accession>A0AAD8IS90</accession>
<dbReference type="EMBL" id="JAUIZM010000004">
    <property type="protein sequence ID" value="KAK1390149.1"/>
    <property type="molecule type" value="Genomic_DNA"/>
</dbReference>
<keyword evidence="4 7" id="KW-0238">DNA-binding</keyword>
<comment type="similarity">
    <text evidence="2 7">Belongs to the BBR/BPC family.</text>
</comment>
<keyword evidence="3 7" id="KW-0805">Transcription regulation</keyword>
<dbReference type="GO" id="GO:0009723">
    <property type="term" value="P:response to ethylene"/>
    <property type="evidence" value="ECO:0007669"/>
    <property type="project" value="TreeGrafter"/>
</dbReference>
<dbReference type="GO" id="GO:0043565">
    <property type="term" value="F:sequence-specific DNA binding"/>
    <property type="evidence" value="ECO:0007669"/>
    <property type="project" value="TreeGrafter"/>
</dbReference>
<sequence length="361" mass="40155">MDDGGLNLRNWNLYGQHYNKPGNLNLHLFPSIERQVSKPFLGRENSVLLNHNGGAFHPLISESNAHVDPGGNSWTHPRERYVQMISASSGLAGFHDHPAAHSMNMLQQQQQSESPNSKDARVCMEDMHVKQEGGSPVKKKKRTDIHMDPVSDSWVHRDRFVQQMISANPSFTGFNEHPGAHSMHMLQHQQLSEPPKSARVCTGDLDMKKEIGEPGKKRQNAAAAKPKNPKKTPAVPKENGSSSGHRVKAAKKTMNVVINGVDLDFSSIPLPVCTCTGTPQQCYRWGCGGWQSACCTTTISMYPLPMSTKRRGARIAGRKMSQGAFKKVLEKLASDNYNFGNAIDLRYHWARHGTNKFVTIR</sequence>
<comment type="function">
    <text evidence="7">Transcriptional regulator that specifically binds to GA-rich elements (GAGA-repeats) present in regulatory sequences of genes involved in developmental processes.</text>
</comment>
<dbReference type="Proteomes" id="UP001237642">
    <property type="component" value="Unassembled WGS sequence"/>
</dbReference>
<feature type="compositionally biased region" description="Low complexity" evidence="8">
    <location>
        <begin position="221"/>
        <end position="237"/>
    </location>
</feature>
<reference evidence="9" key="2">
    <citation type="submission" date="2023-05" db="EMBL/GenBank/DDBJ databases">
        <authorList>
            <person name="Schelkunov M.I."/>
        </authorList>
    </citation>
    <scope>NUCLEOTIDE SEQUENCE</scope>
    <source>
        <strain evidence="9">Hsosn_3</strain>
        <tissue evidence="9">Leaf</tissue>
    </source>
</reference>
<evidence type="ECO:0000256" key="3">
    <source>
        <dbReference type="ARBA" id="ARBA00023015"/>
    </source>
</evidence>
<evidence type="ECO:0000256" key="5">
    <source>
        <dbReference type="ARBA" id="ARBA00023163"/>
    </source>
</evidence>
<dbReference type="Pfam" id="PF06217">
    <property type="entry name" value="GAGA_bind"/>
    <property type="match status" value="1"/>
</dbReference>
<evidence type="ECO:0000313" key="10">
    <source>
        <dbReference type="Proteomes" id="UP001237642"/>
    </source>
</evidence>
<organism evidence="9 10">
    <name type="scientific">Heracleum sosnowskyi</name>
    <dbReference type="NCBI Taxonomy" id="360622"/>
    <lineage>
        <taxon>Eukaryota</taxon>
        <taxon>Viridiplantae</taxon>
        <taxon>Streptophyta</taxon>
        <taxon>Embryophyta</taxon>
        <taxon>Tracheophyta</taxon>
        <taxon>Spermatophyta</taxon>
        <taxon>Magnoliopsida</taxon>
        <taxon>eudicotyledons</taxon>
        <taxon>Gunneridae</taxon>
        <taxon>Pentapetalae</taxon>
        <taxon>asterids</taxon>
        <taxon>campanulids</taxon>
        <taxon>Apiales</taxon>
        <taxon>Apiaceae</taxon>
        <taxon>Apioideae</taxon>
        <taxon>apioid superclade</taxon>
        <taxon>Tordylieae</taxon>
        <taxon>Tordyliinae</taxon>
        <taxon>Heracleum</taxon>
    </lineage>
</organism>
<evidence type="ECO:0000313" key="9">
    <source>
        <dbReference type="EMBL" id="KAK1390149.1"/>
    </source>
</evidence>
<protein>
    <recommendedName>
        <fullName evidence="7">GAGA-binding transcriptional activator</fullName>
    </recommendedName>
</protein>
<dbReference type="PANTHER" id="PTHR31421">
    <property type="entry name" value="PROTEIN BASIC PENTACYSTEINE3"/>
    <property type="match status" value="1"/>
</dbReference>
<dbReference type="InterPro" id="IPR010409">
    <property type="entry name" value="GAGA-bd_tscrpt_act"/>
</dbReference>
<dbReference type="SMART" id="SM01226">
    <property type="entry name" value="GAGA_bind"/>
    <property type="match status" value="1"/>
</dbReference>
<dbReference type="GO" id="GO:0005634">
    <property type="term" value="C:nucleus"/>
    <property type="evidence" value="ECO:0007669"/>
    <property type="project" value="UniProtKB-SubCell"/>
</dbReference>
<keyword evidence="6 7" id="KW-0539">Nucleus</keyword>
<keyword evidence="10" id="KW-1185">Reference proteome</keyword>
<dbReference type="PANTHER" id="PTHR31421:SF22">
    <property type="entry name" value="PROTEIN BASIC PENTACYSTEINE3"/>
    <property type="match status" value="1"/>
</dbReference>
<gene>
    <name evidence="9" type="ORF">POM88_018327</name>
</gene>
<reference evidence="9" key="1">
    <citation type="submission" date="2023-02" db="EMBL/GenBank/DDBJ databases">
        <title>Genome of toxic invasive species Heracleum sosnowskyi carries increased number of genes despite the absence of recent whole-genome duplications.</title>
        <authorList>
            <person name="Schelkunov M."/>
            <person name="Shtratnikova V."/>
            <person name="Makarenko M."/>
            <person name="Klepikova A."/>
            <person name="Omelchenko D."/>
            <person name="Novikova G."/>
            <person name="Obukhova E."/>
            <person name="Bogdanov V."/>
            <person name="Penin A."/>
            <person name="Logacheva M."/>
        </authorList>
    </citation>
    <scope>NUCLEOTIDE SEQUENCE</scope>
    <source>
        <strain evidence="9">Hsosn_3</strain>
        <tissue evidence="9">Leaf</tissue>
    </source>
</reference>
<name>A0AAD8IS90_9APIA</name>
<evidence type="ECO:0000256" key="8">
    <source>
        <dbReference type="SAM" id="MobiDB-lite"/>
    </source>
</evidence>
<evidence type="ECO:0000256" key="2">
    <source>
        <dbReference type="ARBA" id="ARBA00007911"/>
    </source>
</evidence>
<evidence type="ECO:0000256" key="7">
    <source>
        <dbReference type="RuleBase" id="RU367160"/>
    </source>
</evidence>
<evidence type="ECO:0000256" key="4">
    <source>
        <dbReference type="ARBA" id="ARBA00023125"/>
    </source>
</evidence>
<comment type="subcellular location">
    <subcellularLocation>
        <location evidence="1 7">Nucleus</location>
    </subcellularLocation>
</comment>
<evidence type="ECO:0000256" key="6">
    <source>
        <dbReference type="ARBA" id="ARBA00023242"/>
    </source>
</evidence>
<comment type="caution">
    <text evidence="9">The sequence shown here is derived from an EMBL/GenBank/DDBJ whole genome shotgun (WGS) entry which is preliminary data.</text>
</comment>
<dbReference type="GO" id="GO:0003700">
    <property type="term" value="F:DNA-binding transcription factor activity"/>
    <property type="evidence" value="ECO:0007669"/>
    <property type="project" value="UniProtKB-UniRule"/>
</dbReference>
<proteinExistence type="inferred from homology"/>
<evidence type="ECO:0000256" key="1">
    <source>
        <dbReference type="ARBA" id="ARBA00004123"/>
    </source>
</evidence>
<feature type="region of interest" description="Disordered" evidence="8">
    <location>
        <begin position="209"/>
        <end position="248"/>
    </location>
</feature>
<keyword evidence="5 7" id="KW-0804">Transcription</keyword>
<dbReference type="AlphaFoldDB" id="A0AAD8IS90"/>